<proteinExistence type="predicted"/>
<dbReference type="OrthoDB" id="5984802at2759"/>
<dbReference type="InterPro" id="IPR052958">
    <property type="entry name" value="IFN-induced_PKR_regulator"/>
</dbReference>
<name>A0A6S7GR96_PARCT</name>
<organism evidence="2 3">
    <name type="scientific">Paramuricea clavata</name>
    <name type="common">Red gorgonian</name>
    <name type="synonym">Violescent sea-whip</name>
    <dbReference type="NCBI Taxonomy" id="317549"/>
    <lineage>
        <taxon>Eukaryota</taxon>
        <taxon>Metazoa</taxon>
        <taxon>Cnidaria</taxon>
        <taxon>Anthozoa</taxon>
        <taxon>Octocorallia</taxon>
        <taxon>Malacalcyonacea</taxon>
        <taxon>Plexauridae</taxon>
        <taxon>Paramuricea</taxon>
    </lineage>
</organism>
<dbReference type="InterPro" id="IPR008906">
    <property type="entry name" value="HATC_C_dom"/>
</dbReference>
<protein>
    <submittedName>
        <fullName evidence="2">Zinc finger MYM-type 1-like</fullName>
    </submittedName>
</protein>
<dbReference type="AlphaFoldDB" id="A0A6S7GR96"/>
<dbReference type="SUPFAM" id="SSF53098">
    <property type="entry name" value="Ribonuclease H-like"/>
    <property type="match status" value="1"/>
</dbReference>
<reference evidence="2" key="1">
    <citation type="submission" date="2020-04" db="EMBL/GenBank/DDBJ databases">
        <authorList>
            <person name="Alioto T."/>
            <person name="Alioto T."/>
            <person name="Gomez Garrido J."/>
        </authorList>
    </citation>
    <scope>NUCLEOTIDE SEQUENCE</scope>
    <source>
        <strain evidence="2">A484AB</strain>
    </source>
</reference>
<evidence type="ECO:0000313" key="3">
    <source>
        <dbReference type="Proteomes" id="UP001152795"/>
    </source>
</evidence>
<dbReference type="EMBL" id="CACRXK020001128">
    <property type="protein sequence ID" value="CAB3987160.1"/>
    <property type="molecule type" value="Genomic_DNA"/>
</dbReference>
<evidence type="ECO:0000259" key="1">
    <source>
        <dbReference type="Pfam" id="PF05699"/>
    </source>
</evidence>
<dbReference type="Pfam" id="PF05699">
    <property type="entry name" value="Dimer_Tnp_hAT"/>
    <property type="match status" value="1"/>
</dbReference>
<dbReference type="InterPro" id="IPR012337">
    <property type="entry name" value="RNaseH-like_sf"/>
</dbReference>
<gene>
    <name evidence="2" type="ORF">PACLA_8A061596</name>
</gene>
<keyword evidence="3" id="KW-1185">Reference proteome</keyword>
<dbReference type="PANTHER" id="PTHR46289">
    <property type="entry name" value="52 KDA REPRESSOR OF THE INHIBITOR OF THE PROTEIN KINASE-LIKE PROTEIN-RELATED"/>
    <property type="match status" value="1"/>
</dbReference>
<sequence>MSQTEQLSLLVRFVWNDEVEERLLAMMPMNETTAEALFEAVTQKLQQHGIDVAHLRGQCYDGANNVAGVHTGLQARIKESCPKRHSVYVKNQREINAHAGGEKREYTLKKLSDTRWACRADSIVGIHRTLDAVIATLKEVRENETKADIAAEAKGLLQNVQDFEFIVALEVLKKVLHLSKGVSDKLQSEGLDVVSGCDRVADLLTAIKALRCDVKFEDFWLATLERCAKLGIEEPKEKRPRKVPRRLDENPDTAAQVSVKDKFKIFFFYNVLDLVSNSIKTRFNMESTAVLKGLGYLHPARISHSQAWESISVAAKWFQNDIDLEALESEIFSLQLSSLVTDVIEKVVSEKRNPNFLDLFKALQAEPQCYACVSILMKIALTLPIASCSAERVFSKLKIVKSRLRSTMNQNRLENLIHM</sequence>
<accession>A0A6S7GR96</accession>
<feature type="domain" description="HAT C-terminal dimerisation" evidence="1">
    <location>
        <begin position="349"/>
        <end position="417"/>
    </location>
</feature>
<dbReference type="PANTHER" id="PTHR46289:SF19">
    <property type="entry name" value="ZINC FINGER MYM-TYPE CONTAINING 1"/>
    <property type="match status" value="1"/>
</dbReference>
<comment type="caution">
    <text evidence="2">The sequence shown here is derived from an EMBL/GenBank/DDBJ whole genome shotgun (WGS) entry which is preliminary data.</text>
</comment>
<dbReference type="Proteomes" id="UP001152795">
    <property type="component" value="Unassembled WGS sequence"/>
</dbReference>
<evidence type="ECO:0000313" key="2">
    <source>
        <dbReference type="EMBL" id="CAB3987160.1"/>
    </source>
</evidence>
<dbReference type="GO" id="GO:0046983">
    <property type="term" value="F:protein dimerization activity"/>
    <property type="evidence" value="ECO:0007669"/>
    <property type="project" value="InterPro"/>
</dbReference>